<dbReference type="PANTHER" id="PTHR43682:SF1">
    <property type="entry name" value="LACTATE UTILIZATION PROTEIN C"/>
    <property type="match status" value="1"/>
</dbReference>
<dbReference type="Pfam" id="PF02589">
    <property type="entry name" value="LUD_dom"/>
    <property type="match status" value="1"/>
</dbReference>
<dbReference type="InterPro" id="IPR003741">
    <property type="entry name" value="LUD_dom"/>
</dbReference>
<reference evidence="2 3" key="1">
    <citation type="submission" date="2017-05" db="EMBL/GenBank/DDBJ databases">
        <title>Vagococcus spp. assemblies.</title>
        <authorList>
            <person name="Gulvik C.A."/>
        </authorList>
    </citation>
    <scope>NUCLEOTIDE SEQUENCE [LARGE SCALE GENOMIC DNA]</scope>
    <source>
        <strain evidence="2 3">SS1714</strain>
    </source>
</reference>
<dbReference type="Proteomes" id="UP000288028">
    <property type="component" value="Unassembled WGS sequence"/>
</dbReference>
<dbReference type="InterPro" id="IPR024185">
    <property type="entry name" value="FTHF_cligase-like_sf"/>
</dbReference>
<evidence type="ECO:0000313" key="3">
    <source>
        <dbReference type="Proteomes" id="UP000288028"/>
    </source>
</evidence>
<comment type="caution">
    <text evidence="2">The sequence shown here is derived from an EMBL/GenBank/DDBJ whole genome shotgun (WGS) entry which is preliminary data.</text>
</comment>
<organism evidence="2 3">
    <name type="scientific">Vagococcus carniphilus</name>
    <dbReference type="NCBI Taxonomy" id="218144"/>
    <lineage>
        <taxon>Bacteria</taxon>
        <taxon>Bacillati</taxon>
        <taxon>Bacillota</taxon>
        <taxon>Bacilli</taxon>
        <taxon>Lactobacillales</taxon>
        <taxon>Enterococcaceae</taxon>
        <taxon>Vagococcus</taxon>
    </lineage>
</organism>
<dbReference type="AlphaFoldDB" id="A0A430B7Z2"/>
<dbReference type="PANTHER" id="PTHR43682">
    <property type="entry name" value="LACTATE UTILIZATION PROTEIN C"/>
    <property type="match status" value="1"/>
</dbReference>
<evidence type="ECO:0000259" key="1">
    <source>
        <dbReference type="Pfam" id="PF02589"/>
    </source>
</evidence>
<gene>
    <name evidence="2" type="ORF">CBF28_02630</name>
</gene>
<proteinExistence type="predicted"/>
<dbReference type="SUPFAM" id="SSF100950">
    <property type="entry name" value="NagB/RpiA/CoA transferase-like"/>
    <property type="match status" value="1"/>
</dbReference>
<feature type="domain" description="LUD" evidence="1">
    <location>
        <begin position="54"/>
        <end position="232"/>
    </location>
</feature>
<dbReference type="Gene3D" id="3.40.50.10420">
    <property type="entry name" value="NagB/RpiA/CoA transferase-like"/>
    <property type="match status" value="1"/>
</dbReference>
<accession>A0A430B7Z2</accession>
<protein>
    <submittedName>
        <fullName evidence="2">Lactate utilization protein C</fullName>
    </submittedName>
</protein>
<keyword evidence="3" id="KW-1185">Reference proteome</keyword>
<evidence type="ECO:0000313" key="2">
    <source>
        <dbReference type="EMBL" id="RSU16442.1"/>
    </source>
</evidence>
<dbReference type="OrthoDB" id="9794157at2"/>
<dbReference type="EMBL" id="NGKB01000002">
    <property type="protein sequence ID" value="RSU16442.1"/>
    <property type="molecule type" value="Genomic_DNA"/>
</dbReference>
<dbReference type="InterPro" id="IPR037171">
    <property type="entry name" value="NagB/RpiA_transferase-like"/>
</dbReference>
<name>A0A430B7Z2_9ENTE</name>
<sequence>MTDNQNREKFLKNLYNKLETEPSECQSHPYVQINNLSNETFADKTKDELLEICYEKVKELNIEMTEVTENDLEEKLKDIIISFGSGPMILPTDKRFDSIRPFLEKEYKEQISYWKEGAEYRESNINAAEQANIGIAFSEYLLAESGSIVVETSSGQGRTLHFLPTHYISIIPKSQIVPRSTQAINDYAKRIERGEKLGSAIHIISGPSNSGDIEMQLVIGLHGPLKVHYLVISDK</sequence>